<dbReference type="Proteomes" id="UP000793456">
    <property type="component" value="Chromosome XVII"/>
</dbReference>
<evidence type="ECO:0000313" key="2">
    <source>
        <dbReference type="Proteomes" id="UP000793456"/>
    </source>
</evidence>
<comment type="caution">
    <text evidence="1">The sequence shown here is derived from an EMBL/GenBank/DDBJ whole genome shotgun (WGS) entry which is preliminary data.</text>
</comment>
<evidence type="ECO:0000313" key="1">
    <source>
        <dbReference type="EMBL" id="TMS08718.1"/>
    </source>
</evidence>
<sequence>MGFPAVQVYGFKPQKAARVHAPQLTAAVLIIGNCECGEVADGAIDDYWLFDALIRGGSEISKRMTRGIKYLITDKKGVFFFISALSKTNVQYRWLTSCYVTQMGEGMTSRKTFDYCAEDEQQASSLMQVADPSSQLRPPPPPPPHSPPLPPPPSKSADSQGVVTAIKRKRPAMLFPIFPLGFILAYQMDSAYGTLIYRMRGEAESIMESEHDRLDLPLGTPTFESIEKARRAKSSLSSFLEK</sequence>
<name>A0ACD3QNH4_LARCR</name>
<keyword evidence="2" id="KW-1185">Reference proteome</keyword>
<accession>A0ACD3QNH4</accession>
<proteinExistence type="predicted"/>
<gene>
    <name evidence="1" type="ORF">E3U43_006201</name>
</gene>
<protein>
    <submittedName>
        <fullName evidence="1">Uncharacterized protein</fullName>
    </submittedName>
</protein>
<organism evidence="1 2">
    <name type="scientific">Larimichthys crocea</name>
    <name type="common">Large yellow croaker</name>
    <name type="synonym">Pseudosciaena crocea</name>
    <dbReference type="NCBI Taxonomy" id="215358"/>
    <lineage>
        <taxon>Eukaryota</taxon>
        <taxon>Metazoa</taxon>
        <taxon>Chordata</taxon>
        <taxon>Craniata</taxon>
        <taxon>Vertebrata</taxon>
        <taxon>Euteleostomi</taxon>
        <taxon>Actinopterygii</taxon>
        <taxon>Neopterygii</taxon>
        <taxon>Teleostei</taxon>
        <taxon>Neoteleostei</taxon>
        <taxon>Acanthomorphata</taxon>
        <taxon>Eupercaria</taxon>
        <taxon>Sciaenidae</taxon>
        <taxon>Larimichthys</taxon>
    </lineage>
</organism>
<dbReference type="EMBL" id="CM011690">
    <property type="protein sequence ID" value="TMS08718.1"/>
    <property type="molecule type" value="Genomic_DNA"/>
</dbReference>
<reference evidence="1" key="1">
    <citation type="submission" date="2018-11" db="EMBL/GenBank/DDBJ databases">
        <title>The sequence and de novo assembly of Larimichthys crocea genome using PacBio and Hi-C technologies.</title>
        <authorList>
            <person name="Xu P."/>
            <person name="Chen B."/>
            <person name="Zhou Z."/>
            <person name="Ke Q."/>
            <person name="Wu Y."/>
            <person name="Bai H."/>
            <person name="Pu F."/>
        </authorList>
    </citation>
    <scope>NUCLEOTIDE SEQUENCE</scope>
    <source>
        <tissue evidence="1">Muscle</tissue>
    </source>
</reference>